<feature type="region of interest" description="Disordered" evidence="1">
    <location>
        <begin position="1"/>
        <end position="36"/>
    </location>
</feature>
<gene>
    <name evidence="2" type="ORF">G0U57_001653</name>
</gene>
<organism evidence="2 3">
    <name type="scientific">Chelydra serpentina</name>
    <name type="common">Snapping turtle</name>
    <name type="synonym">Testudo serpentina</name>
    <dbReference type="NCBI Taxonomy" id="8475"/>
    <lineage>
        <taxon>Eukaryota</taxon>
        <taxon>Metazoa</taxon>
        <taxon>Chordata</taxon>
        <taxon>Craniata</taxon>
        <taxon>Vertebrata</taxon>
        <taxon>Euteleostomi</taxon>
        <taxon>Archelosauria</taxon>
        <taxon>Testudinata</taxon>
        <taxon>Testudines</taxon>
        <taxon>Cryptodira</taxon>
        <taxon>Durocryptodira</taxon>
        <taxon>Americhelydia</taxon>
        <taxon>Chelydroidea</taxon>
        <taxon>Chelydridae</taxon>
        <taxon>Chelydra</taxon>
    </lineage>
</organism>
<dbReference type="GO" id="GO:0042262">
    <property type="term" value="P:DNA protection"/>
    <property type="evidence" value="ECO:0007669"/>
    <property type="project" value="TreeGrafter"/>
</dbReference>
<dbReference type="GO" id="GO:0005829">
    <property type="term" value="C:cytosol"/>
    <property type="evidence" value="ECO:0007669"/>
    <property type="project" value="TreeGrafter"/>
</dbReference>
<protein>
    <submittedName>
        <fullName evidence="2">dCTP pyrophosphatase 1</fullName>
    </submittedName>
</protein>
<feature type="compositionally biased region" description="Gly residues" evidence="1">
    <location>
        <begin position="8"/>
        <end position="27"/>
    </location>
</feature>
<evidence type="ECO:0000313" key="2">
    <source>
        <dbReference type="EMBL" id="KAG6922632.1"/>
    </source>
</evidence>
<dbReference type="InterPro" id="IPR052555">
    <property type="entry name" value="dCTP_Pyrophosphatase"/>
</dbReference>
<evidence type="ECO:0000256" key="1">
    <source>
        <dbReference type="SAM" id="MobiDB-lite"/>
    </source>
</evidence>
<dbReference type="PANTHER" id="PTHR46523">
    <property type="entry name" value="DCTP PYROPHOSPHATASE 1"/>
    <property type="match status" value="1"/>
</dbReference>
<sequence length="213" mass="22405">MADSILGKGWGGFRPRGGSSLRGGSGPAPGCPGPRPRALLRAPPCLASTSASSAPCSVSASSAPAPACAGLSVRSSRGPCSVRVCLSRGPLLRARLSVPGPLLRRVASACLRSARDLRARLSPCSQWRAEPEARAGLPGWGPGERAALAEELSDVLLYLVSLAQQCRVDLPRAALRKLDRNRARYPADRAHGSARKYTHWARPPGGRTPRRPP</sequence>
<dbReference type="Proteomes" id="UP000765507">
    <property type="component" value="Unassembled WGS sequence"/>
</dbReference>
<dbReference type="EMBL" id="JAHGAV010001209">
    <property type="protein sequence ID" value="KAG6922632.1"/>
    <property type="molecule type" value="Genomic_DNA"/>
</dbReference>
<feature type="non-terminal residue" evidence="2">
    <location>
        <position position="213"/>
    </location>
</feature>
<feature type="region of interest" description="Disordered" evidence="1">
    <location>
        <begin position="187"/>
        <end position="213"/>
    </location>
</feature>
<dbReference type="OrthoDB" id="411123at2759"/>
<dbReference type="AlphaFoldDB" id="A0A8T1S0D9"/>
<dbReference type="GO" id="GO:0006253">
    <property type="term" value="P:dCTP catabolic process"/>
    <property type="evidence" value="ECO:0007669"/>
    <property type="project" value="TreeGrafter"/>
</dbReference>
<keyword evidence="3" id="KW-1185">Reference proteome</keyword>
<accession>A0A8T1S0D9</accession>
<name>A0A8T1S0D9_CHESE</name>
<dbReference type="SUPFAM" id="SSF101386">
    <property type="entry name" value="all-alpha NTP pyrophosphatases"/>
    <property type="match status" value="1"/>
</dbReference>
<dbReference type="Pfam" id="PF12643">
    <property type="entry name" value="MazG-like"/>
    <property type="match status" value="1"/>
</dbReference>
<evidence type="ECO:0000313" key="3">
    <source>
        <dbReference type="Proteomes" id="UP000765507"/>
    </source>
</evidence>
<proteinExistence type="predicted"/>
<comment type="caution">
    <text evidence="2">The sequence shown here is derived from an EMBL/GenBank/DDBJ whole genome shotgun (WGS) entry which is preliminary data.</text>
</comment>
<dbReference type="GO" id="GO:0047840">
    <property type="term" value="F:dCTP diphosphatase activity"/>
    <property type="evidence" value="ECO:0007669"/>
    <property type="project" value="TreeGrafter"/>
</dbReference>
<reference evidence="2 3" key="1">
    <citation type="journal article" date="2020" name="G3 (Bethesda)">
        <title>Draft Genome of the Common Snapping Turtle, Chelydra serpentina, a Model for Phenotypic Plasticity in Reptiles.</title>
        <authorList>
            <person name="Das D."/>
            <person name="Singh S.K."/>
            <person name="Bierstedt J."/>
            <person name="Erickson A."/>
            <person name="Galli G.L.J."/>
            <person name="Crossley D.A. 2nd"/>
            <person name="Rhen T."/>
        </authorList>
    </citation>
    <scope>NUCLEOTIDE SEQUENCE [LARGE SCALE GENOMIC DNA]</scope>
    <source>
        <strain evidence="2">KW</strain>
    </source>
</reference>
<dbReference type="PANTHER" id="PTHR46523:SF1">
    <property type="entry name" value="DCTP PYROPHOSPHATASE 1"/>
    <property type="match status" value="1"/>
</dbReference>
<dbReference type="Gene3D" id="1.10.287.1080">
    <property type="entry name" value="MazG-like"/>
    <property type="match status" value="1"/>
</dbReference>
<dbReference type="InterPro" id="IPR025984">
    <property type="entry name" value="DCTPP"/>
</dbReference>